<feature type="transmembrane region" description="Helical" evidence="7">
    <location>
        <begin position="117"/>
        <end position="135"/>
    </location>
</feature>
<accession>A0A1W0XEN0</accession>
<evidence type="ECO:0000313" key="9">
    <source>
        <dbReference type="Proteomes" id="UP000192578"/>
    </source>
</evidence>
<comment type="caution">
    <text evidence="8">The sequence shown here is derived from an EMBL/GenBank/DDBJ whole genome shotgun (WGS) entry which is preliminary data.</text>
</comment>
<keyword evidence="2" id="KW-0808">Transferase</keyword>
<dbReference type="EMBL" id="MTYJ01000001">
    <property type="protein sequence ID" value="OQV25858.1"/>
    <property type="molecule type" value="Genomic_DNA"/>
</dbReference>
<keyword evidence="5 7" id="KW-0472">Membrane</keyword>
<dbReference type="AlphaFoldDB" id="A0A1W0XEN0"/>
<feature type="transmembrane region" description="Helical" evidence="7">
    <location>
        <begin position="194"/>
        <end position="215"/>
    </location>
</feature>
<evidence type="ECO:0000256" key="7">
    <source>
        <dbReference type="SAM" id="Phobius"/>
    </source>
</evidence>
<feature type="transmembrane region" description="Helical" evidence="7">
    <location>
        <begin position="77"/>
        <end position="97"/>
    </location>
</feature>
<protein>
    <submittedName>
        <fullName evidence="8">Membrane-bound O-acyltransferase domain-containing protein 2</fullName>
    </submittedName>
</protein>
<evidence type="ECO:0000256" key="3">
    <source>
        <dbReference type="ARBA" id="ARBA00022692"/>
    </source>
</evidence>
<dbReference type="PANTHER" id="PTHR13906">
    <property type="entry name" value="PORCUPINE"/>
    <property type="match status" value="1"/>
</dbReference>
<dbReference type="GO" id="GO:0016020">
    <property type="term" value="C:membrane"/>
    <property type="evidence" value="ECO:0007669"/>
    <property type="project" value="UniProtKB-SubCell"/>
</dbReference>
<dbReference type="GO" id="GO:0016746">
    <property type="term" value="F:acyltransferase activity"/>
    <property type="evidence" value="ECO:0007669"/>
    <property type="project" value="UniProtKB-KW"/>
</dbReference>
<keyword evidence="3 7" id="KW-0812">Transmembrane</keyword>
<evidence type="ECO:0000256" key="4">
    <source>
        <dbReference type="ARBA" id="ARBA00022989"/>
    </source>
</evidence>
<keyword evidence="6" id="KW-0012">Acyltransferase</keyword>
<sequence length="527" mass="60366">MSGAMPQSYKYRSVFGGRETPSIFLHGSTIFRPFAEAWGIEIDQINFLVCEMVGIISGSCIRIFLPAENRKNYAYRLLACGLTGVFMAIFSFGLRSLYLWLVTTICYCISRYADPKYSHLIVFVVAIGYLSYLHIYRMLSDYGGYTLDITMPMMVIVQKITAFSFAVHDGAKSEARLAKVSDQPIHVIRKVPDYWVFCSYVFCFQSLLCGPFCFFDEYMDFIEGRCVNPSTYKKNDDAKSAGSDQPDIVLPPPQFHPSPVIPVIRKVLTAVVLCYIHVTLVPGVPLELLTDEANIQKLTFIQLMFYILIATTFIRLKYYVAWLLTDAVANASGLGFNGYDELGKAKWDLVSNVDIIEFEFSTNIRGAQIAWNSCTARWLRYVAYDRALYLPMLATYTLSAFWHGFYPGYYVTFLSGALFTEAARWARRVLRPSFQKFRSSRLVYDFMTFIATRLCLAYVTFPFVLLELRHSWTIYKALYFWYHILTLAAVIILPQFVEKRQKPVKDAPLSDGIVDNRKNLRKDSSVS</sequence>
<dbReference type="Pfam" id="PF03062">
    <property type="entry name" value="MBOAT"/>
    <property type="match status" value="1"/>
</dbReference>
<name>A0A1W0XEN0_HYPEX</name>
<comment type="subcellular location">
    <subcellularLocation>
        <location evidence="1">Membrane</location>
        <topology evidence="1">Multi-pass membrane protein</topology>
    </subcellularLocation>
</comment>
<keyword evidence="9" id="KW-1185">Reference proteome</keyword>
<organism evidence="8 9">
    <name type="scientific">Hypsibius exemplaris</name>
    <name type="common">Freshwater tardigrade</name>
    <dbReference type="NCBI Taxonomy" id="2072580"/>
    <lineage>
        <taxon>Eukaryota</taxon>
        <taxon>Metazoa</taxon>
        <taxon>Ecdysozoa</taxon>
        <taxon>Tardigrada</taxon>
        <taxon>Eutardigrada</taxon>
        <taxon>Parachela</taxon>
        <taxon>Hypsibioidea</taxon>
        <taxon>Hypsibiidae</taxon>
        <taxon>Hypsibius</taxon>
    </lineage>
</organism>
<keyword evidence="4 7" id="KW-1133">Transmembrane helix</keyword>
<proteinExistence type="predicted"/>
<evidence type="ECO:0000256" key="1">
    <source>
        <dbReference type="ARBA" id="ARBA00004141"/>
    </source>
</evidence>
<gene>
    <name evidence="8" type="ORF">BV898_00007</name>
</gene>
<feature type="transmembrane region" description="Helical" evidence="7">
    <location>
        <begin position="446"/>
        <end position="466"/>
    </location>
</feature>
<reference evidence="9" key="1">
    <citation type="submission" date="2017-01" db="EMBL/GenBank/DDBJ databases">
        <title>Comparative genomics of anhydrobiosis in the tardigrade Hypsibius dujardini.</title>
        <authorList>
            <person name="Yoshida Y."/>
            <person name="Koutsovoulos G."/>
            <person name="Laetsch D."/>
            <person name="Stevens L."/>
            <person name="Kumar S."/>
            <person name="Horikawa D."/>
            <person name="Ishino K."/>
            <person name="Komine S."/>
            <person name="Tomita M."/>
            <person name="Blaxter M."/>
            <person name="Arakawa K."/>
        </authorList>
    </citation>
    <scope>NUCLEOTIDE SEQUENCE [LARGE SCALE GENOMIC DNA]</scope>
    <source>
        <strain evidence="9">Z151</strain>
    </source>
</reference>
<dbReference type="Proteomes" id="UP000192578">
    <property type="component" value="Unassembled WGS sequence"/>
</dbReference>
<dbReference type="InterPro" id="IPR049941">
    <property type="entry name" value="LPLAT_7/PORCN-like"/>
</dbReference>
<dbReference type="OrthoDB" id="286734at2759"/>
<feature type="transmembrane region" description="Helical" evidence="7">
    <location>
        <begin position="478"/>
        <end position="497"/>
    </location>
</feature>
<dbReference type="InterPro" id="IPR004299">
    <property type="entry name" value="MBOAT_fam"/>
</dbReference>
<evidence type="ECO:0000256" key="5">
    <source>
        <dbReference type="ARBA" id="ARBA00023136"/>
    </source>
</evidence>
<evidence type="ECO:0000313" key="8">
    <source>
        <dbReference type="EMBL" id="OQV25858.1"/>
    </source>
</evidence>
<feature type="transmembrane region" description="Helical" evidence="7">
    <location>
        <begin position="267"/>
        <end position="286"/>
    </location>
</feature>
<dbReference type="GO" id="GO:0030258">
    <property type="term" value="P:lipid modification"/>
    <property type="evidence" value="ECO:0007669"/>
    <property type="project" value="TreeGrafter"/>
</dbReference>
<evidence type="ECO:0000256" key="2">
    <source>
        <dbReference type="ARBA" id="ARBA00022679"/>
    </source>
</evidence>
<feature type="transmembrane region" description="Helical" evidence="7">
    <location>
        <begin position="298"/>
        <end position="316"/>
    </location>
</feature>
<feature type="transmembrane region" description="Helical" evidence="7">
    <location>
        <begin position="409"/>
        <end position="426"/>
    </location>
</feature>
<evidence type="ECO:0000256" key="6">
    <source>
        <dbReference type="ARBA" id="ARBA00023315"/>
    </source>
</evidence>
<dbReference type="PANTHER" id="PTHR13906:SF4">
    <property type="entry name" value="LYSOPHOSPHOLIPID ACYLTRANSFERASE 6"/>
    <property type="match status" value="1"/>
</dbReference>